<gene>
    <name evidence="2" type="ORF">I8E28_19905</name>
</gene>
<accession>A0A934Q2M6</accession>
<dbReference type="EMBL" id="JAEDAO010000001">
    <property type="protein sequence ID" value="MBK0394879.1"/>
    <property type="molecule type" value="Genomic_DNA"/>
</dbReference>
<protein>
    <recommendedName>
        <fullName evidence="4">Lipoprotein</fullName>
    </recommendedName>
</protein>
<feature type="chain" id="PRO_5037450371" description="Lipoprotein" evidence="1">
    <location>
        <begin position="20"/>
        <end position="143"/>
    </location>
</feature>
<keyword evidence="1" id="KW-0732">Signal</keyword>
<dbReference type="RefSeq" id="WP_200789961.1">
    <property type="nucleotide sequence ID" value="NZ_JAEDAO010000001.1"/>
</dbReference>
<dbReference type="Proteomes" id="UP000617041">
    <property type="component" value="Unassembled WGS sequence"/>
</dbReference>
<reference evidence="2" key="1">
    <citation type="submission" date="2020-12" db="EMBL/GenBank/DDBJ databases">
        <title>Ramlibacter sp. nov., isolated from a freshwater alga, Cryptomonas.</title>
        <authorList>
            <person name="Kim H.M."/>
            <person name="Jeon C.O."/>
        </authorList>
    </citation>
    <scope>NUCLEOTIDE SEQUENCE</scope>
    <source>
        <strain evidence="2">CrO1</strain>
    </source>
</reference>
<name>A0A934Q2M6_9BURK</name>
<evidence type="ECO:0000313" key="2">
    <source>
        <dbReference type="EMBL" id="MBK0394879.1"/>
    </source>
</evidence>
<evidence type="ECO:0008006" key="4">
    <source>
        <dbReference type="Google" id="ProtNLM"/>
    </source>
</evidence>
<dbReference type="PROSITE" id="PS51257">
    <property type="entry name" value="PROKAR_LIPOPROTEIN"/>
    <property type="match status" value="1"/>
</dbReference>
<sequence length="143" mass="15345">MIRARSLTLLLLGLCTAFACGAATITRMREAPKPRPAQLLLYDFGYASPFAVTVGYYAGRKECGAAKAHRVLGIEVADFGEGAGRATFCLDLEGQVWNVALSQVEDVSSEVGRAAIVAITYRTELGPRLLKVRVTPWGASIEP</sequence>
<organism evidence="2 3">
    <name type="scientific">Ramlibacter algicola</name>
    <dbReference type="NCBI Taxonomy" id="2795217"/>
    <lineage>
        <taxon>Bacteria</taxon>
        <taxon>Pseudomonadati</taxon>
        <taxon>Pseudomonadota</taxon>
        <taxon>Betaproteobacteria</taxon>
        <taxon>Burkholderiales</taxon>
        <taxon>Comamonadaceae</taxon>
        <taxon>Ramlibacter</taxon>
    </lineage>
</organism>
<feature type="signal peptide" evidence="1">
    <location>
        <begin position="1"/>
        <end position="19"/>
    </location>
</feature>
<keyword evidence="3" id="KW-1185">Reference proteome</keyword>
<dbReference type="AlphaFoldDB" id="A0A934Q2M6"/>
<evidence type="ECO:0000256" key="1">
    <source>
        <dbReference type="SAM" id="SignalP"/>
    </source>
</evidence>
<comment type="caution">
    <text evidence="2">The sequence shown here is derived from an EMBL/GenBank/DDBJ whole genome shotgun (WGS) entry which is preliminary data.</text>
</comment>
<evidence type="ECO:0000313" key="3">
    <source>
        <dbReference type="Proteomes" id="UP000617041"/>
    </source>
</evidence>
<proteinExistence type="predicted"/>